<dbReference type="VEuPathDB" id="FungiDB:RhiirA1_475030"/>
<evidence type="ECO:0000256" key="1">
    <source>
        <dbReference type="SAM" id="MobiDB-lite"/>
    </source>
</evidence>
<name>A0A2N1M6L4_9GLOM</name>
<feature type="compositionally biased region" description="Low complexity" evidence="1">
    <location>
        <begin position="174"/>
        <end position="184"/>
    </location>
</feature>
<feature type="compositionally biased region" description="Polar residues" evidence="1">
    <location>
        <begin position="149"/>
        <end position="167"/>
    </location>
</feature>
<accession>A0A2N1M6L4</accession>
<comment type="caution">
    <text evidence="2">The sequence shown here is derived from an EMBL/GenBank/DDBJ whole genome shotgun (WGS) entry which is preliminary data.</text>
</comment>
<evidence type="ECO:0000313" key="2">
    <source>
        <dbReference type="EMBL" id="PKK57286.1"/>
    </source>
</evidence>
<reference evidence="2 3" key="2">
    <citation type="submission" date="2017-10" db="EMBL/GenBank/DDBJ databases">
        <title>Extensive intraspecific genome diversity in a model arbuscular mycorrhizal fungus.</title>
        <authorList>
            <person name="Chen E.C.H."/>
            <person name="Morin E."/>
            <person name="Baudet D."/>
            <person name="Noel J."/>
            <person name="Ndikumana S."/>
            <person name="Charron P."/>
            <person name="St-Onge C."/>
            <person name="Giorgi J."/>
            <person name="Grigoriev I.V."/>
            <person name="Roux C."/>
            <person name="Martin F.M."/>
            <person name="Corradi N."/>
        </authorList>
    </citation>
    <scope>NUCLEOTIDE SEQUENCE [LARGE SCALE GENOMIC DNA]</scope>
    <source>
        <strain evidence="2 3">C2</strain>
    </source>
</reference>
<dbReference type="Proteomes" id="UP000233469">
    <property type="component" value="Unassembled WGS sequence"/>
</dbReference>
<feature type="compositionally biased region" description="Low complexity" evidence="1">
    <location>
        <begin position="137"/>
        <end position="148"/>
    </location>
</feature>
<gene>
    <name evidence="2" type="ORF">RhiirC2_798313</name>
</gene>
<organism evidence="2 3">
    <name type="scientific">Rhizophagus irregularis</name>
    <dbReference type="NCBI Taxonomy" id="588596"/>
    <lineage>
        <taxon>Eukaryota</taxon>
        <taxon>Fungi</taxon>
        <taxon>Fungi incertae sedis</taxon>
        <taxon>Mucoromycota</taxon>
        <taxon>Glomeromycotina</taxon>
        <taxon>Glomeromycetes</taxon>
        <taxon>Glomerales</taxon>
        <taxon>Glomeraceae</taxon>
        <taxon>Rhizophagus</taxon>
    </lineage>
</organism>
<feature type="region of interest" description="Disordered" evidence="1">
    <location>
        <begin position="117"/>
        <end position="190"/>
    </location>
</feature>
<evidence type="ECO:0008006" key="4">
    <source>
        <dbReference type="Google" id="ProtNLM"/>
    </source>
</evidence>
<sequence length="366" mass="40712">MPTSNSPTRALEHVAILAGIPKNIKEADLSEIVLQVNAKAVNISLSYNSYKPKPYAYLNFASFESLKASKKLTIAFQNKGLTWHSPDEAKNLCHVYGRYECSSSKCSSRPARKINDRLDKLYIHNSRSRNRASTKRSNNSNQSNSSPSHAQLTACTSRSEATTSQRNPYADAQSGSNVGSSSPLSPQPKSFLPLDVIEDIKNQLKDIAKQLKDLDEKVNWMEYSITNHNYRIKELESMINYDGPQDDTPSYALNSYSNDAGWNYHPDINDNNNNNSYFSPIPANPNFSVMDTFLDASFSTLNPNSILSSRHAPLPNCVNLGGSPNDSLKLRQEISSVSHTQHNLSNQLGSILEKLESFSFPTPLPF</sequence>
<evidence type="ECO:0000313" key="3">
    <source>
        <dbReference type="Proteomes" id="UP000233469"/>
    </source>
</evidence>
<dbReference type="VEuPathDB" id="FungiDB:FUN_024251"/>
<reference evidence="2 3" key="1">
    <citation type="submission" date="2016-04" db="EMBL/GenBank/DDBJ databases">
        <title>Genome analyses suggest a sexual origin of heterokaryosis in a supposedly ancient asexual fungus.</title>
        <authorList>
            <person name="Ropars J."/>
            <person name="Sedzielewska K."/>
            <person name="Noel J."/>
            <person name="Charron P."/>
            <person name="Farinelli L."/>
            <person name="Marton T."/>
            <person name="Kruger M."/>
            <person name="Pelin A."/>
            <person name="Brachmann A."/>
            <person name="Corradi N."/>
        </authorList>
    </citation>
    <scope>NUCLEOTIDE SEQUENCE [LARGE SCALE GENOMIC DNA]</scope>
    <source>
        <strain evidence="2 3">C2</strain>
    </source>
</reference>
<dbReference type="AlphaFoldDB" id="A0A2N1M6L4"/>
<protein>
    <recommendedName>
        <fullName evidence="4">RRM domain-containing protein</fullName>
    </recommendedName>
</protein>
<proteinExistence type="predicted"/>
<dbReference type="EMBL" id="LLXL01004540">
    <property type="protein sequence ID" value="PKK57286.1"/>
    <property type="molecule type" value="Genomic_DNA"/>
</dbReference>
<dbReference type="VEuPathDB" id="FungiDB:RhiirFUN_002268"/>